<dbReference type="Gene3D" id="3.40.50.300">
    <property type="entry name" value="P-loop containing nucleotide triphosphate hydrolases"/>
    <property type="match status" value="1"/>
</dbReference>
<dbReference type="STRING" id="28181.BEN30_00760"/>
<name>A0A1E5Q452_9PROT</name>
<protein>
    <submittedName>
        <fullName evidence="1">Uncharacterized protein</fullName>
    </submittedName>
</protein>
<keyword evidence="2" id="KW-1185">Reference proteome</keyword>
<accession>A0A1E5Q452</accession>
<organism evidence="1 2">
    <name type="scientific">Magnetovibrio blakemorei</name>
    <dbReference type="NCBI Taxonomy" id="28181"/>
    <lineage>
        <taxon>Bacteria</taxon>
        <taxon>Pseudomonadati</taxon>
        <taxon>Pseudomonadota</taxon>
        <taxon>Alphaproteobacteria</taxon>
        <taxon>Rhodospirillales</taxon>
        <taxon>Magnetovibrionaceae</taxon>
        <taxon>Magnetovibrio</taxon>
    </lineage>
</organism>
<comment type="caution">
    <text evidence="1">The sequence shown here is derived from an EMBL/GenBank/DDBJ whole genome shotgun (WGS) entry which is preliminary data.</text>
</comment>
<dbReference type="Proteomes" id="UP000095347">
    <property type="component" value="Unassembled WGS sequence"/>
</dbReference>
<gene>
    <name evidence="1" type="ORF">BEN30_00760</name>
</gene>
<proteinExistence type="predicted"/>
<dbReference type="SUPFAM" id="SSF52540">
    <property type="entry name" value="P-loop containing nucleoside triphosphate hydrolases"/>
    <property type="match status" value="1"/>
</dbReference>
<dbReference type="AlphaFoldDB" id="A0A1E5Q452"/>
<evidence type="ECO:0000313" key="2">
    <source>
        <dbReference type="Proteomes" id="UP000095347"/>
    </source>
</evidence>
<reference evidence="2" key="1">
    <citation type="submission" date="2016-07" db="EMBL/GenBank/DDBJ databases">
        <authorList>
            <person name="Florea S."/>
            <person name="Webb J.S."/>
            <person name="Jaromczyk J."/>
            <person name="Schardl C.L."/>
        </authorList>
    </citation>
    <scope>NUCLEOTIDE SEQUENCE [LARGE SCALE GENOMIC DNA]</scope>
    <source>
        <strain evidence="2">MV-1</strain>
    </source>
</reference>
<dbReference type="RefSeq" id="WP_069959157.1">
    <property type="nucleotide sequence ID" value="NZ_MCGG01000067.1"/>
</dbReference>
<evidence type="ECO:0000313" key="1">
    <source>
        <dbReference type="EMBL" id="OEJ64655.1"/>
    </source>
</evidence>
<dbReference type="InterPro" id="IPR027417">
    <property type="entry name" value="P-loop_NTPase"/>
</dbReference>
<dbReference type="EMBL" id="MCGG01000067">
    <property type="protein sequence ID" value="OEJ64655.1"/>
    <property type="molecule type" value="Genomic_DNA"/>
</dbReference>
<sequence>MDRVIVFDPEEQFDDLKGFYRAVDLADFLRVLEDCWDGNFRLIYVPQEMHEEAELHQVSRIVQALQEPYKLGENERKVMFVVDEAQDSFGLHVKPKHSGFGRIMSKGGKRGIDVVYLAQRPAEVSPRARGNLDRVASFALSFSNDIEAAERAMQVQGAGQMIQELERFHHVYRDENGELRIIPPT</sequence>